<keyword evidence="3" id="KW-1185">Reference proteome</keyword>
<dbReference type="HOGENOM" id="CLU_409195_0_0_6"/>
<evidence type="ECO:0000313" key="3">
    <source>
        <dbReference type="Proteomes" id="UP000018415"/>
    </source>
</evidence>
<proteinExistence type="predicted"/>
<dbReference type="RefSeq" id="WP_016659929.1">
    <property type="nucleotide sequence ID" value="NZ_BBSF01000002.1"/>
</dbReference>
<dbReference type="InterPro" id="IPR011010">
    <property type="entry name" value="DNA_brk_join_enz"/>
</dbReference>
<organism evidence="2 3">
    <name type="scientific">Acinetobacter indicus CIP 110367</name>
    <dbReference type="NCBI Taxonomy" id="1341679"/>
    <lineage>
        <taxon>Bacteria</taxon>
        <taxon>Pseudomonadati</taxon>
        <taxon>Pseudomonadota</taxon>
        <taxon>Gammaproteobacteria</taxon>
        <taxon>Moraxellales</taxon>
        <taxon>Moraxellaceae</taxon>
        <taxon>Acinetobacter</taxon>
    </lineage>
</organism>
<dbReference type="InterPro" id="IPR013762">
    <property type="entry name" value="Integrase-like_cat_sf"/>
</dbReference>
<reference evidence="2 3" key="1">
    <citation type="submission" date="2013-10" db="EMBL/GenBank/DDBJ databases">
        <title>The Genome Sequence of Acinetobacter indicus CIP 110367.</title>
        <authorList>
            <consortium name="The Broad Institute Genomics Platform"/>
            <consortium name="The Broad Institute Genome Sequencing Center for Infectious Disease"/>
            <person name="Cerqueira G."/>
            <person name="Feldgarden M."/>
            <person name="Courvalin P."/>
            <person name="Grillot-Courvalin C."/>
            <person name="Clermont D."/>
            <person name="Rocha E."/>
            <person name="Yoon E.-J."/>
            <person name="Nemec A."/>
            <person name="Young S.K."/>
            <person name="Zeng Q."/>
            <person name="Gargeya S."/>
            <person name="Fitzgerald M."/>
            <person name="Abouelleil A."/>
            <person name="Alvarado L."/>
            <person name="Berlin A.M."/>
            <person name="Chapman S.B."/>
            <person name="Gainer-Dewar J."/>
            <person name="Goldberg J."/>
            <person name="Gnerre S."/>
            <person name="Griggs A."/>
            <person name="Gujja S."/>
            <person name="Hansen M."/>
            <person name="Howarth C."/>
            <person name="Imamovic A."/>
            <person name="Ireland A."/>
            <person name="Larimer J."/>
            <person name="McCowan C."/>
            <person name="Murphy C."/>
            <person name="Pearson M."/>
            <person name="Poon T.W."/>
            <person name="Priest M."/>
            <person name="Roberts A."/>
            <person name="Saif S."/>
            <person name="Shea T."/>
            <person name="Sykes S."/>
            <person name="Wortman J."/>
            <person name="Nusbaum C."/>
            <person name="Birren B."/>
        </authorList>
    </citation>
    <scope>NUCLEOTIDE SEQUENCE [LARGE SCALE GENOMIC DNA]</scope>
    <source>
        <strain evidence="2 3">CIP 110367</strain>
    </source>
</reference>
<dbReference type="SUPFAM" id="SSF56349">
    <property type="entry name" value="DNA breaking-rejoining enzymes"/>
    <property type="match status" value="1"/>
</dbReference>
<accession>V2UGL7</accession>
<evidence type="ECO:0000313" key="2">
    <source>
        <dbReference type="EMBL" id="ESK49377.1"/>
    </source>
</evidence>
<keyword evidence="1" id="KW-0233">DNA recombination</keyword>
<sequence length="671" mass="78780">MDIKNQIKFEERNVVFIKIENFSEYTFKDGSIENLVLISKMGNEDAYFDVGALCYKRRTRINRVKHYSYVDKSTFNKHIAKALKNYLSENYLSLTINSTYTILSRLKLTIDDLYNLSEEKSIELKFNDLDHCHIIYENYTAKLVDKVRSGLSRPSFTSSYTYAKKQKICFDLIAANCDLDGKAFKERYTEIKGFSAANIEPKVYNDLDYSIFLSHCKKIFYIFSDFIINNGLFPIRLNIKDDKYDINQYEYMIKNPKGRYANYFLDNKTRRFLTRRETVINAKRIENVEQLPIRFKKSEDDLPYYLLMSYNNYENSILKANESNSKERLKVINLAIASFAMWLILDSGCNRSTIFQMKVKDLKSLKNDTTHHKLMTIKGRAGYKKIKIPLTKKMVKGLQDYVKFREFVINQFVQEEQEFIKDDLFFGFTLNTKVTLKGTVSPFSIKDIELFRSWYSSFFDEESWINPRDIRRSNSNIIKNLNEGIQVAAERMGHSNAVSIKHYSEATKEQTYTQLSEFFDEVYGQIIFKNRNTEKVIPIVTNVECSNTLAGHCRTNEPTRAIGFNDSIELPNCSNPASCLFCEHYVLHTDEIDIRKLISLRKIIDLHPDKNDEMQIVKYRVDEILKYIIDQNKDLIPLISMVKEEVDEGYLDEHWENLMNLFIDLGVDFYA</sequence>
<dbReference type="OrthoDB" id="5366218at2"/>
<dbReference type="eggNOG" id="COG0582">
    <property type="taxonomic scope" value="Bacteria"/>
</dbReference>
<dbReference type="PATRIC" id="fig|1341679.3.peg.216"/>
<dbReference type="GO" id="GO:0006310">
    <property type="term" value="P:DNA recombination"/>
    <property type="evidence" value="ECO:0007669"/>
    <property type="project" value="UniProtKB-KW"/>
</dbReference>
<dbReference type="GO" id="GO:0015074">
    <property type="term" value="P:DNA integration"/>
    <property type="evidence" value="ECO:0007669"/>
    <property type="project" value="InterPro"/>
</dbReference>
<comment type="caution">
    <text evidence="2">The sequence shown here is derived from an EMBL/GenBank/DDBJ whole genome shotgun (WGS) entry which is preliminary data.</text>
</comment>
<name>V2UGL7_9GAMM</name>
<dbReference type="AlphaFoldDB" id="V2UGL7"/>
<dbReference type="GO" id="GO:0003677">
    <property type="term" value="F:DNA binding"/>
    <property type="evidence" value="ECO:0007669"/>
    <property type="project" value="InterPro"/>
</dbReference>
<gene>
    <name evidence="2" type="ORF">P253_00220</name>
</gene>
<evidence type="ECO:0000256" key="1">
    <source>
        <dbReference type="ARBA" id="ARBA00023172"/>
    </source>
</evidence>
<dbReference type="EMBL" id="AYET01000001">
    <property type="protein sequence ID" value="ESK49377.1"/>
    <property type="molecule type" value="Genomic_DNA"/>
</dbReference>
<protein>
    <submittedName>
        <fullName evidence="2">Uncharacterized protein</fullName>
    </submittedName>
</protein>
<dbReference type="Proteomes" id="UP000018415">
    <property type="component" value="Unassembled WGS sequence"/>
</dbReference>
<dbReference type="Gene3D" id="1.10.443.10">
    <property type="entry name" value="Intergrase catalytic core"/>
    <property type="match status" value="1"/>
</dbReference>